<dbReference type="InterPro" id="IPR057939">
    <property type="entry name" value="TRF2_HOY1_PH"/>
</dbReference>
<protein>
    <recommendedName>
        <fullName evidence="1">TRF2/HOY1 PH-like domain-containing protein</fullName>
    </recommendedName>
</protein>
<name>A0A9Q0FEJ8_9ROSI</name>
<sequence length="685" mass="75341">MERDLGSPTGTFVWNGGDSGGGYGGGGGDQYFAYMSSSSQNNSAGDGYYPISGDAANERLTQAPKANNQQATLDHALSKLQPLGLQLHVPSLLNLMEDKQSRPNSGGGRISHLSSCSQARDTDFVSQPISEKLKASNFAASYLKIGSWEITSKNEGDLVAKCYFAKKKLVWELLKGGLKSKIEIQWSDIIGIRATIRENEQGILELELGNPPTFHEEVDPQPRKHTIWRMTNDFTGRQASSYRRHYLRFPPGSLDKHYEKLLQCEPRLLKLSQQPFLAARTPFFYPPVYGLRDFAFEFTGGGRSQINFGRRTNYALDSIPSPLVTAQPFHSYARAPQPYLKETPSPNSDEQMSNQVYENPTPTYWGPGIGNYADSYPRGQLQGLISAGPPIQMSPMLSNSADNYGRNELQGQGHLLDPIPNQMSPVLSNSSDNYARDKFQGPAGCFVPISTQVNPLFNNSIDGYGSNQVSPLFSNSPDGLVRDQGLFGAVPPNGVNSSDGYVRDQGPPSAVPLTQVNPTVPHQTNYDQGLFSDVVPLTQLNPNASHQTTYDQELSEIAHHLLDDGPSETQNKRARITKVASLSQLIDIHKDESSATENNLQQISYAQSSSGEDGLVFGAHEHANVSVGQFYQAPITGMPSPQHPVMHQQQDNSSYVNFPDPPMQDFGQVNNFNGGNFWNQDRMGW</sequence>
<feature type="domain" description="TRF2/HOY1 PH-like" evidence="1">
    <location>
        <begin position="137"/>
        <end position="255"/>
    </location>
</feature>
<proteinExistence type="predicted"/>
<reference evidence="2" key="1">
    <citation type="submission" date="2022-02" db="EMBL/GenBank/DDBJ databases">
        <authorList>
            <person name="Henning P.M."/>
            <person name="McCubbin A.G."/>
            <person name="Shore J.S."/>
        </authorList>
    </citation>
    <scope>NUCLEOTIDE SEQUENCE</scope>
    <source>
        <strain evidence="2">F60SS</strain>
        <tissue evidence="2">Leaves</tissue>
    </source>
</reference>
<keyword evidence="3" id="KW-1185">Reference proteome</keyword>
<organism evidence="2 3">
    <name type="scientific">Turnera subulata</name>
    <dbReference type="NCBI Taxonomy" id="218843"/>
    <lineage>
        <taxon>Eukaryota</taxon>
        <taxon>Viridiplantae</taxon>
        <taxon>Streptophyta</taxon>
        <taxon>Embryophyta</taxon>
        <taxon>Tracheophyta</taxon>
        <taxon>Spermatophyta</taxon>
        <taxon>Magnoliopsida</taxon>
        <taxon>eudicotyledons</taxon>
        <taxon>Gunneridae</taxon>
        <taxon>Pentapetalae</taxon>
        <taxon>rosids</taxon>
        <taxon>fabids</taxon>
        <taxon>Malpighiales</taxon>
        <taxon>Passifloraceae</taxon>
        <taxon>Turnera</taxon>
    </lineage>
</organism>
<dbReference type="Pfam" id="PF24818">
    <property type="entry name" value="PH_TRF2_HOY1"/>
    <property type="match status" value="1"/>
</dbReference>
<evidence type="ECO:0000313" key="3">
    <source>
        <dbReference type="Proteomes" id="UP001141552"/>
    </source>
</evidence>
<reference evidence="2" key="2">
    <citation type="journal article" date="2023" name="Plants (Basel)">
        <title>Annotation of the Turnera subulata (Passifloraceae) Draft Genome Reveals the S-Locus Evolved after the Divergence of Turneroideae from Passifloroideae in a Stepwise Manner.</title>
        <authorList>
            <person name="Henning P.M."/>
            <person name="Roalson E.H."/>
            <person name="Mir W."/>
            <person name="McCubbin A.G."/>
            <person name="Shore J.S."/>
        </authorList>
    </citation>
    <scope>NUCLEOTIDE SEQUENCE</scope>
    <source>
        <strain evidence="2">F60SS</strain>
    </source>
</reference>
<gene>
    <name evidence="2" type="ORF">Tsubulata_032929</name>
</gene>
<dbReference type="Proteomes" id="UP001141552">
    <property type="component" value="Unassembled WGS sequence"/>
</dbReference>
<accession>A0A9Q0FEJ8</accession>
<dbReference type="PANTHER" id="PTHR33494:SF5">
    <property type="entry name" value="F10A16.6 PROTEIN"/>
    <property type="match status" value="1"/>
</dbReference>
<dbReference type="OrthoDB" id="813303at2759"/>
<evidence type="ECO:0000313" key="2">
    <source>
        <dbReference type="EMBL" id="KAJ4830033.1"/>
    </source>
</evidence>
<dbReference type="AlphaFoldDB" id="A0A9Q0FEJ8"/>
<dbReference type="EMBL" id="JAKUCV010005748">
    <property type="protein sequence ID" value="KAJ4830033.1"/>
    <property type="molecule type" value="Genomic_DNA"/>
</dbReference>
<evidence type="ECO:0000259" key="1">
    <source>
        <dbReference type="Pfam" id="PF24818"/>
    </source>
</evidence>
<dbReference type="PANTHER" id="PTHR33494">
    <property type="entry name" value="OS02G0793800 PROTEIN"/>
    <property type="match status" value="1"/>
</dbReference>
<comment type="caution">
    <text evidence="2">The sequence shown here is derived from an EMBL/GenBank/DDBJ whole genome shotgun (WGS) entry which is preliminary data.</text>
</comment>